<proteinExistence type="inferred from homology"/>
<dbReference type="Pfam" id="PF00126">
    <property type="entry name" value="HTH_1"/>
    <property type="match status" value="1"/>
</dbReference>
<dbReference type="Gene3D" id="3.40.190.290">
    <property type="match status" value="1"/>
</dbReference>
<keyword evidence="7" id="KW-1185">Reference proteome</keyword>
<dbReference type="FunFam" id="1.10.10.10:FF:000001">
    <property type="entry name" value="LysR family transcriptional regulator"/>
    <property type="match status" value="1"/>
</dbReference>
<keyword evidence="4" id="KW-0804">Transcription</keyword>
<feature type="domain" description="HTH lysR-type" evidence="5">
    <location>
        <begin position="1"/>
        <end position="58"/>
    </location>
</feature>
<evidence type="ECO:0000256" key="4">
    <source>
        <dbReference type="ARBA" id="ARBA00023163"/>
    </source>
</evidence>
<name>A0A8J8GFP7_9BACI</name>
<dbReference type="EMBL" id="JABTTE010000003">
    <property type="protein sequence ID" value="NSL50971.1"/>
    <property type="molecule type" value="Genomic_DNA"/>
</dbReference>
<sequence>MEWHQIYYFQTVARTQHITKAAKELSISQPALSRAIHKLEIELGVKLFDRKGRNIFLNRYGKMFLNRVEQAIKQIEIGKQEIIDEIHPEHGTISLAFLPSLGISFVPDILSNFRSRYPHIKFQLHQASNEEIFNQVKSGKVDLAFLTLLTTDEDIWWQPLLTEELFLIVSNTHPLANYDEVELAMIKGEPFITFREGYGLRTIIQNFCMKAGLSPDIVFEGEDIGTVSGLVSAGLGVSLVPDVKVIDKSKVKLIRVKNPLCTRDIGIARLKNSYLSPATKKFIDFVKGL</sequence>
<dbReference type="RefSeq" id="WP_173730172.1">
    <property type="nucleotide sequence ID" value="NZ_JABTTE010000003.1"/>
</dbReference>
<dbReference type="SUPFAM" id="SSF46785">
    <property type="entry name" value="Winged helix' DNA-binding domain"/>
    <property type="match status" value="1"/>
</dbReference>
<dbReference type="GO" id="GO:0003677">
    <property type="term" value="F:DNA binding"/>
    <property type="evidence" value="ECO:0007669"/>
    <property type="project" value="UniProtKB-KW"/>
</dbReference>
<dbReference type="PANTHER" id="PTHR30419">
    <property type="entry name" value="HTH-TYPE TRANSCRIPTIONAL REGULATOR YBHD"/>
    <property type="match status" value="1"/>
</dbReference>
<dbReference type="InterPro" id="IPR005119">
    <property type="entry name" value="LysR_subst-bd"/>
</dbReference>
<dbReference type="PANTHER" id="PTHR30419:SF28">
    <property type="entry name" value="HTH-TYPE TRANSCRIPTIONAL REGULATOR BSDA"/>
    <property type="match status" value="1"/>
</dbReference>
<evidence type="ECO:0000256" key="1">
    <source>
        <dbReference type="ARBA" id="ARBA00009437"/>
    </source>
</evidence>
<dbReference type="Gene3D" id="1.10.10.10">
    <property type="entry name" value="Winged helix-like DNA-binding domain superfamily/Winged helix DNA-binding domain"/>
    <property type="match status" value="1"/>
</dbReference>
<dbReference type="Proteomes" id="UP000625804">
    <property type="component" value="Unassembled WGS sequence"/>
</dbReference>
<evidence type="ECO:0000256" key="2">
    <source>
        <dbReference type="ARBA" id="ARBA00023015"/>
    </source>
</evidence>
<organism evidence="6 7">
    <name type="scientific">Calidifontibacillus erzurumensis</name>
    <dbReference type="NCBI Taxonomy" id="2741433"/>
    <lineage>
        <taxon>Bacteria</taxon>
        <taxon>Bacillati</taxon>
        <taxon>Bacillota</taxon>
        <taxon>Bacilli</taxon>
        <taxon>Bacillales</taxon>
        <taxon>Bacillaceae</taxon>
        <taxon>Calidifontibacillus/Schinkia group</taxon>
        <taxon>Calidifontibacillus</taxon>
    </lineage>
</organism>
<gene>
    <name evidence="6" type="ORF">HR057_04225</name>
</gene>
<dbReference type="InterPro" id="IPR000847">
    <property type="entry name" value="LysR_HTH_N"/>
</dbReference>
<evidence type="ECO:0000313" key="6">
    <source>
        <dbReference type="EMBL" id="NSL50971.1"/>
    </source>
</evidence>
<evidence type="ECO:0000313" key="7">
    <source>
        <dbReference type="Proteomes" id="UP000625804"/>
    </source>
</evidence>
<dbReference type="CDD" id="cd08434">
    <property type="entry name" value="PBP2_GltC_like"/>
    <property type="match status" value="1"/>
</dbReference>
<reference evidence="6" key="1">
    <citation type="submission" date="2020-06" db="EMBL/GenBank/DDBJ databases">
        <title>A novel thermopfilic bacterium from Erzurum, Turkey.</title>
        <authorList>
            <person name="Adiguzel A."/>
            <person name="Ay H."/>
            <person name="Baltaci M.O."/>
        </authorList>
    </citation>
    <scope>NUCLEOTIDE SEQUENCE</scope>
    <source>
        <strain evidence="6">P2</strain>
    </source>
</reference>
<dbReference type="InterPro" id="IPR036388">
    <property type="entry name" value="WH-like_DNA-bd_sf"/>
</dbReference>
<evidence type="ECO:0000259" key="5">
    <source>
        <dbReference type="PROSITE" id="PS50931"/>
    </source>
</evidence>
<dbReference type="SUPFAM" id="SSF53850">
    <property type="entry name" value="Periplasmic binding protein-like II"/>
    <property type="match status" value="1"/>
</dbReference>
<dbReference type="InterPro" id="IPR050950">
    <property type="entry name" value="HTH-type_LysR_regulators"/>
</dbReference>
<protein>
    <submittedName>
        <fullName evidence="6">LysR family transcriptional regulator</fullName>
    </submittedName>
</protein>
<dbReference type="Pfam" id="PF03466">
    <property type="entry name" value="LysR_substrate"/>
    <property type="match status" value="1"/>
</dbReference>
<comment type="similarity">
    <text evidence="1">Belongs to the LysR transcriptional regulatory family.</text>
</comment>
<dbReference type="PROSITE" id="PS50931">
    <property type="entry name" value="HTH_LYSR"/>
    <property type="match status" value="1"/>
</dbReference>
<keyword evidence="3" id="KW-0238">DNA-binding</keyword>
<keyword evidence="2" id="KW-0805">Transcription regulation</keyword>
<dbReference type="InterPro" id="IPR036390">
    <property type="entry name" value="WH_DNA-bd_sf"/>
</dbReference>
<evidence type="ECO:0000256" key="3">
    <source>
        <dbReference type="ARBA" id="ARBA00023125"/>
    </source>
</evidence>
<accession>A0A8J8GFP7</accession>
<dbReference type="GO" id="GO:0003700">
    <property type="term" value="F:DNA-binding transcription factor activity"/>
    <property type="evidence" value="ECO:0007669"/>
    <property type="project" value="InterPro"/>
</dbReference>
<dbReference type="GO" id="GO:0005829">
    <property type="term" value="C:cytosol"/>
    <property type="evidence" value="ECO:0007669"/>
    <property type="project" value="TreeGrafter"/>
</dbReference>
<comment type="caution">
    <text evidence="6">The sequence shown here is derived from an EMBL/GenBank/DDBJ whole genome shotgun (WGS) entry which is preliminary data.</text>
</comment>
<dbReference type="AlphaFoldDB" id="A0A8J8GFP7"/>
<dbReference type="PRINTS" id="PR00039">
    <property type="entry name" value="HTHLYSR"/>
</dbReference>